<evidence type="ECO:0000256" key="4">
    <source>
        <dbReference type="ARBA" id="ARBA00023157"/>
    </source>
</evidence>
<dbReference type="EMBL" id="JANBUO010000002">
    <property type="protein sequence ID" value="KAJ2809450.1"/>
    <property type="molecule type" value="Genomic_DNA"/>
</dbReference>
<dbReference type="Gene3D" id="1.10.287.1130">
    <property type="entry name" value="CytochromE C oxidase copper chaperone"/>
    <property type="match status" value="1"/>
</dbReference>
<keyword evidence="3" id="KW-0496">Mitochondrion</keyword>
<proteinExistence type="inferred from homology"/>
<dbReference type="SUPFAM" id="SSF47072">
    <property type="entry name" value="Cysteine alpha-hairpin motif"/>
    <property type="match status" value="1"/>
</dbReference>
<dbReference type="GO" id="GO:0033108">
    <property type="term" value="P:mitochondrial respiratory chain complex assembly"/>
    <property type="evidence" value="ECO:0007669"/>
    <property type="project" value="TreeGrafter"/>
</dbReference>
<evidence type="ECO:0000256" key="6">
    <source>
        <dbReference type="ARBA" id="ARBA00041104"/>
    </source>
</evidence>
<evidence type="ECO:0000259" key="8">
    <source>
        <dbReference type="Pfam" id="PF06747"/>
    </source>
</evidence>
<evidence type="ECO:0000256" key="3">
    <source>
        <dbReference type="ARBA" id="ARBA00023128"/>
    </source>
</evidence>
<feature type="domain" description="CHCH" evidence="8">
    <location>
        <begin position="40"/>
        <end position="73"/>
    </location>
</feature>
<dbReference type="AlphaFoldDB" id="A0A9W8LW70"/>
<dbReference type="OrthoDB" id="9971592at2759"/>
<dbReference type="PROSITE" id="PS51808">
    <property type="entry name" value="CHCH"/>
    <property type="match status" value="1"/>
</dbReference>
<comment type="function">
    <text evidence="1">Required for the assembly of cytochrome c oxidase.</text>
</comment>
<dbReference type="Pfam" id="PF06747">
    <property type="entry name" value="CHCH"/>
    <property type="match status" value="1"/>
</dbReference>
<name>A0A9W8LW70_9FUNG</name>
<dbReference type="InterPro" id="IPR009069">
    <property type="entry name" value="Cys_alpha_HP_mot_SF"/>
</dbReference>
<evidence type="ECO:0000256" key="1">
    <source>
        <dbReference type="ARBA" id="ARBA00003875"/>
    </source>
</evidence>
<keyword evidence="4" id="KW-1015">Disulfide bond</keyword>
<feature type="compositionally biased region" description="Polar residues" evidence="7">
    <location>
        <begin position="1"/>
        <end position="17"/>
    </location>
</feature>
<evidence type="ECO:0000313" key="10">
    <source>
        <dbReference type="Proteomes" id="UP001140094"/>
    </source>
</evidence>
<gene>
    <name evidence="9" type="ORF">H4R20_000070</name>
</gene>
<evidence type="ECO:0000256" key="7">
    <source>
        <dbReference type="SAM" id="MobiDB-lite"/>
    </source>
</evidence>
<keyword evidence="10" id="KW-1185">Reference proteome</keyword>
<organism evidence="9 10">
    <name type="scientific">Coemansia guatemalensis</name>
    <dbReference type="NCBI Taxonomy" id="2761395"/>
    <lineage>
        <taxon>Eukaryota</taxon>
        <taxon>Fungi</taxon>
        <taxon>Fungi incertae sedis</taxon>
        <taxon>Zoopagomycota</taxon>
        <taxon>Kickxellomycotina</taxon>
        <taxon>Kickxellomycetes</taxon>
        <taxon>Kickxellales</taxon>
        <taxon>Kickxellaceae</taxon>
        <taxon>Coemansia</taxon>
    </lineage>
</organism>
<dbReference type="GO" id="GO:0005758">
    <property type="term" value="C:mitochondrial intermembrane space"/>
    <property type="evidence" value="ECO:0007669"/>
    <property type="project" value="UniProtKB-SubCell"/>
</dbReference>
<dbReference type="PANTHER" id="PTHR46811">
    <property type="entry name" value="COILED-COIL-HELIX-COILED-COIL-HELIX DOMAIN-CONTAINING PROTEIN 7"/>
    <property type="match status" value="1"/>
</dbReference>
<evidence type="ECO:0000256" key="5">
    <source>
        <dbReference type="ARBA" id="ARBA00038264"/>
    </source>
</evidence>
<dbReference type="InterPro" id="IPR051040">
    <property type="entry name" value="COX23"/>
</dbReference>
<comment type="subcellular location">
    <subcellularLocation>
        <location evidence="2">Mitochondrion intermembrane space</location>
    </subcellularLocation>
</comment>
<dbReference type="PANTHER" id="PTHR46811:SF1">
    <property type="entry name" value="COILED-COIL-HELIX-COILED-COIL-HELIX DOMAIN-CONTAINING PROTEIN 7"/>
    <property type="match status" value="1"/>
</dbReference>
<accession>A0A9W8LW70</accession>
<feature type="region of interest" description="Disordered" evidence="7">
    <location>
        <begin position="1"/>
        <end position="23"/>
    </location>
</feature>
<protein>
    <recommendedName>
        <fullName evidence="6">Cytochrome c oxidase-assembly factor COX23, mitochondrial</fullName>
    </recommendedName>
</protein>
<sequence>MTEATDTSSKIRAASQSPDDRRVSMREFLGKRPSRFMDPCAIEAKASMKCLDENNYDKSTCDSYFDAYKECKKLWMEERKKAKLGGRLK</sequence>
<comment type="similarity">
    <text evidence="5">Belongs to the COX23 family.</text>
</comment>
<evidence type="ECO:0000313" key="9">
    <source>
        <dbReference type="EMBL" id="KAJ2809450.1"/>
    </source>
</evidence>
<evidence type="ECO:0000256" key="2">
    <source>
        <dbReference type="ARBA" id="ARBA00004569"/>
    </source>
</evidence>
<comment type="caution">
    <text evidence="9">The sequence shown here is derived from an EMBL/GenBank/DDBJ whole genome shotgun (WGS) entry which is preliminary data.</text>
</comment>
<dbReference type="InterPro" id="IPR010625">
    <property type="entry name" value="CHCH"/>
</dbReference>
<dbReference type="Proteomes" id="UP001140094">
    <property type="component" value="Unassembled WGS sequence"/>
</dbReference>
<reference evidence="9" key="1">
    <citation type="submission" date="2022-07" db="EMBL/GenBank/DDBJ databases">
        <title>Phylogenomic reconstructions and comparative analyses of Kickxellomycotina fungi.</title>
        <authorList>
            <person name="Reynolds N.K."/>
            <person name="Stajich J.E."/>
            <person name="Barry K."/>
            <person name="Grigoriev I.V."/>
            <person name="Crous P."/>
            <person name="Smith M.E."/>
        </authorList>
    </citation>
    <scope>NUCLEOTIDE SEQUENCE</scope>
    <source>
        <strain evidence="9">NRRL 1565</strain>
    </source>
</reference>